<dbReference type="Proteomes" id="UP001163293">
    <property type="component" value="Plasmid unnamed4"/>
</dbReference>
<feature type="compositionally biased region" description="Basic and acidic residues" evidence="1">
    <location>
        <begin position="22"/>
        <end position="31"/>
    </location>
</feature>
<accession>A0AAX3ERP7</accession>
<feature type="compositionally biased region" description="Polar residues" evidence="1">
    <location>
        <begin position="1"/>
        <end position="16"/>
    </location>
</feature>
<dbReference type="RefSeq" id="WP_264398884.1">
    <property type="nucleotide sequence ID" value="NZ_CP101183.1"/>
</dbReference>
<evidence type="ECO:0000313" key="3">
    <source>
        <dbReference type="Proteomes" id="UP001163293"/>
    </source>
</evidence>
<evidence type="ECO:0000313" key="2">
    <source>
        <dbReference type="EMBL" id="UYW00120.1"/>
    </source>
</evidence>
<dbReference type="InterPro" id="IPR024735">
    <property type="entry name" value="TcpC"/>
</dbReference>
<dbReference type="Gene3D" id="3.10.450.540">
    <property type="match status" value="1"/>
</dbReference>
<reference evidence="2" key="1">
    <citation type="submission" date="2022-07" db="EMBL/GenBank/DDBJ databases">
        <authorList>
            <person name="Wu T."/>
        </authorList>
    </citation>
    <scope>NUCLEOTIDE SEQUENCE</scope>
    <source>
        <strain evidence="2">SD-1</strain>
        <plasmid evidence="2">unnamed4</plasmid>
    </source>
</reference>
<sequence length="360" mass="37243">MTKTESISAWTGTSSDPEGLETDAKPATFRDRPKRAKAPAFKLRAEKQAGPVHENSDGGRANLYIQAKARPVGVAVAWTAVGLMAIGSTLGAASFLAPEKKAVVQESGVSPQQQRAGAEAAGFVSAWLSATSTDSEALIRYLGPNAPGMASREPVEARNLSAASVETSADGTLVVTVAGEVKTPNTTAAKDPVTPSASASTAEAKPEWVQRWWTVALSEKAGVYSVLGMPSPVPGPGRADAPTLGYQHSAGPELNKAISDFLAAYAAGTGDVSRYVTPGSGIGAIQPAPYTEVKVRSVTTVDEVPAGTPKDRTQARALVVVDLVVGNVQQQSQYALTLTARGGQWEVSAVEPAPVLAQKK</sequence>
<keyword evidence="2" id="KW-0614">Plasmid</keyword>
<protein>
    <submittedName>
        <fullName evidence="2">Conjugal transfer protein</fullName>
    </submittedName>
</protein>
<organism evidence="2 3">
    <name type="scientific">Paenarthrobacter ureafaciens</name>
    <dbReference type="NCBI Taxonomy" id="37931"/>
    <lineage>
        <taxon>Bacteria</taxon>
        <taxon>Bacillati</taxon>
        <taxon>Actinomycetota</taxon>
        <taxon>Actinomycetes</taxon>
        <taxon>Micrococcales</taxon>
        <taxon>Micrococcaceae</taxon>
        <taxon>Paenarthrobacter</taxon>
    </lineage>
</organism>
<dbReference type="Pfam" id="PF12642">
    <property type="entry name" value="TpcC"/>
    <property type="match status" value="1"/>
</dbReference>
<dbReference type="EMBL" id="CP101189">
    <property type="protein sequence ID" value="UYW00120.1"/>
    <property type="molecule type" value="Genomic_DNA"/>
</dbReference>
<proteinExistence type="predicted"/>
<feature type="region of interest" description="Disordered" evidence="1">
    <location>
        <begin position="1"/>
        <end position="56"/>
    </location>
</feature>
<geneLocation type="plasmid" evidence="2 3">
    <name>unnamed4</name>
</geneLocation>
<name>A0AAX3ERP7_PAEUR</name>
<gene>
    <name evidence="2" type="ORF">NL394_23510</name>
</gene>
<evidence type="ECO:0000256" key="1">
    <source>
        <dbReference type="SAM" id="MobiDB-lite"/>
    </source>
</evidence>
<keyword evidence="3" id="KW-1185">Reference proteome</keyword>
<dbReference type="AlphaFoldDB" id="A0AAX3ERP7"/>